<dbReference type="PANTHER" id="PTHR43464">
    <property type="entry name" value="METHYLTRANSFERASE"/>
    <property type="match status" value="1"/>
</dbReference>
<dbReference type="GO" id="GO:0031314">
    <property type="term" value="C:extrinsic component of mitochondrial inner membrane"/>
    <property type="evidence" value="ECO:0007669"/>
    <property type="project" value="UniProtKB-UniRule"/>
</dbReference>
<dbReference type="EMBL" id="BFEA01000060">
    <property type="protein sequence ID" value="GBG65248.1"/>
    <property type="molecule type" value="Genomic_DNA"/>
</dbReference>
<evidence type="ECO:0000313" key="6">
    <source>
        <dbReference type="EMBL" id="GBG65248.1"/>
    </source>
</evidence>
<evidence type="ECO:0000256" key="1">
    <source>
        <dbReference type="ARBA" id="ARBA00022603"/>
    </source>
</evidence>
<sequence>MMGRLLKKPNCSYPKGFYAFHVEPEEACLQQQAVALSEQISSRHNLRTQRYGPGQCRGVADNSQLISDASSSIISVAERKDADRRTTSVLPSQRMGNRFRRLSTQSSVDKDEIRKFAALADQWWDSKGPFAELMRMNPARLSFIRSAICRYYGKDQNSPKPLAGMTAVDVGCGGGFLSESLARLGATVTAIDATQENPVVAAAHAARDPVTAMIEFRCATAERLVEEGKTFDIVASLEVIEHVADPMAFSASLGALCKPGGAIFVSTMNRTLASYLLAIVAAERVLRWVPMGTHDWQRFISPEELTLMLNRADAEVQEIAGMQLSLPWRKWELCQQTGVNYIAFATKLGETGARTPGGKPADMKS</sequence>
<keyword evidence="1 5" id="KW-0489">Methyltransferase</keyword>
<name>A0A388K5B8_CHABU</name>
<dbReference type="Gene3D" id="3.40.50.150">
    <property type="entry name" value="Vaccinia Virus protein VP39"/>
    <property type="match status" value="1"/>
</dbReference>
<comment type="catalytic activity">
    <reaction evidence="5">
        <text>a 3,4-dihydroxy-5-(all-trans-polyprenyl)benzoate + S-adenosyl-L-methionine = a 4-hydroxy-3-methoxy-5-(all-trans-polyprenyl)benzoate + S-adenosyl-L-homocysteine + H(+)</text>
        <dbReference type="Rhea" id="RHEA:44452"/>
        <dbReference type="Rhea" id="RHEA-COMP:10930"/>
        <dbReference type="Rhea" id="RHEA-COMP:10931"/>
        <dbReference type="ChEBI" id="CHEBI:15378"/>
        <dbReference type="ChEBI" id="CHEBI:57856"/>
        <dbReference type="ChEBI" id="CHEBI:59789"/>
        <dbReference type="ChEBI" id="CHEBI:64694"/>
        <dbReference type="ChEBI" id="CHEBI:84443"/>
        <dbReference type="EC" id="2.1.1.114"/>
    </reaction>
</comment>
<comment type="subunit">
    <text evidence="5">Component of a multi-subunit COQ enzyme complex.</text>
</comment>
<dbReference type="HAMAP" id="MF_00472">
    <property type="entry name" value="UbiG"/>
    <property type="match status" value="1"/>
</dbReference>
<dbReference type="GO" id="GO:0010420">
    <property type="term" value="F:polyprenyldihydroxybenzoate methyltransferase activity"/>
    <property type="evidence" value="ECO:0007669"/>
    <property type="project" value="UniProtKB-UniRule"/>
</dbReference>
<keyword evidence="7" id="KW-1185">Reference proteome</keyword>
<dbReference type="Pfam" id="PF13489">
    <property type="entry name" value="Methyltransf_23"/>
    <property type="match status" value="1"/>
</dbReference>
<dbReference type="InterPro" id="IPR029063">
    <property type="entry name" value="SAM-dependent_MTases_sf"/>
</dbReference>
<evidence type="ECO:0000256" key="4">
    <source>
        <dbReference type="ARBA" id="ARBA00022691"/>
    </source>
</evidence>
<comment type="similarity">
    <text evidence="5">Belongs to the class I-like SAM-binding methyltransferase superfamily. UbiG/COQ3 family.</text>
</comment>
<dbReference type="EC" id="2.1.1.-" evidence="5"/>
<evidence type="ECO:0000256" key="3">
    <source>
        <dbReference type="ARBA" id="ARBA00022688"/>
    </source>
</evidence>
<dbReference type="NCBIfam" id="TIGR01983">
    <property type="entry name" value="UbiG"/>
    <property type="match status" value="1"/>
</dbReference>
<feature type="binding site" evidence="5">
    <location>
        <position position="241"/>
    </location>
    <ligand>
        <name>Mg(2+)</name>
        <dbReference type="ChEBI" id="CHEBI:18420"/>
    </ligand>
</feature>
<feature type="binding site" evidence="5">
    <location>
        <position position="171"/>
    </location>
    <ligand>
        <name>S-adenosyl-L-methionine</name>
        <dbReference type="ChEBI" id="CHEBI:59789"/>
    </ligand>
</feature>
<dbReference type="GO" id="GO:0061542">
    <property type="term" value="F:3-demethylubiquinol 3-O-methyltransferase activity"/>
    <property type="evidence" value="ECO:0007669"/>
    <property type="project" value="UniProtKB-UniRule"/>
</dbReference>
<feature type="binding site" evidence="5">
    <location>
        <position position="238"/>
    </location>
    <ligand>
        <name>Mg(2+)</name>
        <dbReference type="ChEBI" id="CHEBI:18420"/>
    </ligand>
</feature>
<comment type="catalytic activity">
    <reaction evidence="5">
        <text>a 3-demethylubiquinone + S-adenosyl-L-methionine = a ubiquinone + S-adenosyl-L-homocysteine</text>
        <dbReference type="Rhea" id="RHEA:81215"/>
        <dbReference type="Rhea" id="RHEA-COMP:9565"/>
        <dbReference type="Rhea" id="RHEA-COMP:19654"/>
        <dbReference type="ChEBI" id="CHEBI:16389"/>
        <dbReference type="ChEBI" id="CHEBI:57856"/>
        <dbReference type="ChEBI" id="CHEBI:59789"/>
        <dbReference type="ChEBI" id="CHEBI:231825"/>
    </reaction>
</comment>
<accession>A0A388K5B8</accession>
<comment type="function">
    <text evidence="5">O-methyltransferase required for two non-consecutive steps during ubiquinone biosynthesis. Catalyzes the 2 O-methylation of 3,4-dihydroxy-5-(all-trans-polyprenyl)benzoic acid into 4-hydroxy-3-methoxy-5-(all-trans-polyprenyl)benzoic acid. Also catalyzes the last step of ubiquinone biosynthesis by mediating methylation of 3-demethylubiquinone into ubiquinone. Also able to mediate the methylation of 3-demethylubiquinol into ubiquinol.</text>
</comment>
<dbReference type="STRING" id="69332.A0A388K5B8"/>
<gene>
    <name evidence="5" type="primary">COQ3</name>
    <name evidence="6" type="ORF">CBR_g50290</name>
</gene>
<evidence type="ECO:0000256" key="5">
    <source>
        <dbReference type="HAMAP-Rule" id="MF_03190"/>
    </source>
</evidence>
<dbReference type="OrthoDB" id="3265906at2759"/>
<dbReference type="EC" id="2.1.1.64" evidence="5"/>
<dbReference type="GO" id="GO:0120537">
    <property type="term" value="F:3-demethylubiquinone 3-O-methyltransferase activity"/>
    <property type="evidence" value="ECO:0007669"/>
    <property type="project" value="RHEA"/>
</dbReference>
<dbReference type="SUPFAM" id="SSF53335">
    <property type="entry name" value="S-adenosyl-L-methionine-dependent methyltransferases"/>
    <property type="match status" value="1"/>
</dbReference>
<reference evidence="6 7" key="1">
    <citation type="journal article" date="2018" name="Cell">
        <title>The Chara Genome: Secondary Complexity and Implications for Plant Terrestrialization.</title>
        <authorList>
            <person name="Nishiyama T."/>
            <person name="Sakayama H."/>
            <person name="Vries J.D."/>
            <person name="Buschmann H."/>
            <person name="Saint-Marcoux D."/>
            <person name="Ullrich K.K."/>
            <person name="Haas F.B."/>
            <person name="Vanderstraeten L."/>
            <person name="Becker D."/>
            <person name="Lang D."/>
            <person name="Vosolsobe S."/>
            <person name="Rombauts S."/>
            <person name="Wilhelmsson P.K.I."/>
            <person name="Janitza P."/>
            <person name="Kern R."/>
            <person name="Heyl A."/>
            <person name="Rumpler F."/>
            <person name="Villalobos L.I.A.C."/>
            <person name="Clay J.M."/>
            <person name="Skokan R."/>
            <person name="Toyoda A."/>
            <person name="Suzuki Y."/>
            <person name="Kagoshima H."/>
            <person name="Schijlen E."/>
            <person name="Tajeshwar N."/>
            <person name="Catarino B."/>
            <person name="Hetherington A.J."/>
            <person name="Saltykova A."/>
            <person name="Bonnot C."/>
            <person name="Breuninger H."/>
            <person name="Symeonidi A."/>
            <person name="Radhakrishnan G.V."/>
            <person name="Van Nieuwerburgh F."/>
            <person name="Deforce D."/>
            <person name="Chang C."/>
            <person name="Karol K.G."/>
            <person name="Hedrich R."/>
            <person name="Ulvskov P."/>
            <person name="Glockner G."/>
            <person name="Delwiche C.F."/>
            <person name="Petrasek J."/>
            <person name="Van de Peer Y."/>
            <person name="Friml J."/>
            <person name="Beilby M."/>
            <person name="Dolan L."/>
            <person name="Kohara Y."/>
            <person name="Sugano S."/>
            <person name="Fujiyama A."/>
            <person name="Delaux P.-M."/>
            <person name="Quint M."/>
            <person name="TheiBen G."/>
            <person name="Hagemann M."/>
            <person name="Harholt J."/>
            <person name="Dunand C."/>
            <person name="Zachgo S."/>
            <person name="Langdale J."/>
            <person name="Maumus F."/>
            <person name="Straeten D.V.D."/>
            <person name="Gould S.B."/>
            <person name="Rensing S.A."/>
        </authorList>
    </citation>
    <scope>NUCLEOTIDE SEQUENCE [LARGE SCALE GENOMIC DNA]</scope>
    <source>
        <strain evidence="6 7">S276</strain>
    </source>
</reference>
<keyword evidence="3 5" id="KW-0831">Ubiquinone biosynthesis</keyword>
<comment type="caution">
    <text evidence="6">The sequence shown here is derived from an EMBL/GenBank/DDBJ whole genome shotgun (WGS) entry which is preliminary data.</text>
</comment>
<evidence type="ECO:0000256" key="2">
    <source>
        <dbReference type="ARBA" id="ARBA00022679"/>
    </source>
</evidence>
<feature type="binding site" evidence="5">
    <location>
        <position position="237"/>
    </location>
    <ligand>
        <name>S-adenosyl-L-methionine</name>
        <dbReference type="ChEBI" id="CHEBI:59789"/>
    </ligand>
</feature>
<keyword evidence="5" id="KW-0496">Mitochondrion</keyword>
<keyword evidence="4 5" id="KW-0949">S-adenosyl-L-methionine</keyword>
<feature type="binding site" evidence="5">
    <location>
        <position position="140"/>
    </location>
    <ligand>
        <name>S-adenosyl-L-methionine</name>
        <dbReference type="ChEBI" id="CHEBI:59789"/>
    </ligand>
</feature>
<dbReference type="GO" id="GO:0046872">
    <property type="term" value="F:metal ion binding"/>
    <property type="evidence" value="ECO:0007669"/>
    <property type="project" value="UniProtKB-KW"/>
</dbReference>
<proteinExistence type="inferred from homology"/>
<comment type="pathway">
    <text evidence="5">Cofactor biosynthesis; ubiquinone biosynthesis.</text>
</comment>
<organism evidence="6 7">
    <name type="scientific">Chara braunii</name>
    <name type="common">Braun's stonewort</name>
    <dbReference type="NCBI Taxonomy" id="69332"/>
    <lineage>
        <taxon>Eukaryota</taxon>
        <taxon>Viridiplantae</taxon>
        <taxon>Streptophyta</taxon>
        <taxon>Charophyceae</taxon>
        <taxon>Charales</taxon>
        <taxon>Characeae</taxon>
        <taxon>Chara</taxon>
    </lineage>
</organism>
<protein>
    <recommendedName>
        <fullName evidence="5">Ubiquinone biosynthesis O-methyltransferase, mitochondrial</fullName>
    </recommendedName>
    <alternativeName>
        <fullName evidence="5">3-demethylubiquinol 3-O-methyltransferase</fullName>
        <ecNumber evidence="5">2.1.1.64</ecNumber>
    </alternativeName>
    <alternativeName>
        <fullName evidence="5">3-demethylubiquinone 3-O-methyltransferase</fullName>
        <ecNumber evidence="5">2.1.1.-</ecNumber>
    </alternativeName>
    <alternativeName>
        <fullName evidence="5">Polyprenyldihydroxybenzoate methyltransferase</fullName>
        <ecNumber evidence="5">2.1.1.114</ecNumber>
    </alternativeName>
</protein>
<comment type="catalytic activity">
    <reaction evidence="5">
        <text>a 3-demethylubiquinol + S-adenosyl-L-methionine = a ubiquinol + S-adenosyl-L-homocysteine + H(+)</text>
        <dbReference type="Rhea" id="RHEA:44380"/>
        <dbReference type="Rhea" id="RHEA-COMP:9566"/>
        <dbReference type="Rhea" id="RHEA-COMP:10914"/>
        <dbReference type="ChEBI" id="CHEBI:15378"/>
        <dbReference type="ChEBI" id="CHEBI:17976"/>
        <dbReference type="ChEBI" id="CHEBI:57856"/>
        <dbReference type="ChEBI" id="CHEBI:59789"/>
        <dbReference type="ChEBI" id="CHEBI:84422"/>
        <dbReference type="EC" id="2.1.1.64"/>
    </reaction>
</comment>
<keyword evidence="5" id="KW-0472">Membrane</keyword>
<dbReference type="CDD" id="cd02440">
    <property type="entry name" value="AdoMet_MTases"/>
    <property type="match status" value="1"/>
</dbReference>
<keyword evidence="2 5" id="KW-0808">Transferase</keyword>
<dbReference type="UniPathway" id="UPA00232"/>
<keyword evidence="5" id="KW-0999">Mitochondrion inner membrane</keyword>
<feature type="binding site" evidence="5">
    <location>
        <position position="192"/>
    </location>
    <ligand>
        <name>S-adenosyl-L-methionine</name>
        <dbReference type="ChEBI" id="CHEBI:59789"/>
    </ligand>
</feature>
<comment type="cofactor">
    <cofactor evidence="5">
        <name>Mg(2+)</name>
        <dbReference type="ChEBI" id="CHEBI:18420"/>
    </cofactor>
</comment>
<dbReference type="InterPro" id="IPR010233">
    <property type="entry name" value="UbiG_MeTrfase"/>
</dbReference>
<dbReference type="AlphaFoldDB" id="A0A388K5B8"/>
<dbReference type="PANTHER" id="PTHR43464:SF19">
    <property type="entry name" value="UBIQUINONE BIOSYNTHESIS O-METHYLTRANSFERASE, MITOCHONDRIAL"/>
    <property type="match status" value="1"/>
</dbReference>
<comment type="subcellular location">
    <subcellularLocation>
        <location evidence="5">Mitochondrion inner membrane</location>
        <topology evidence="5">Peripheral membrane protein</topology>
        <orientation evidence="5">Matrix side</orientation>
    </subcellularLocation>
</comment>
<dbReference type="Gramene" id="GBG65248">
    <property type="protein sequence ID" value="GBG65248"/>
    <property type="gene ID" value="CBR_g50290"/>
</dbReference>
<dbReference type="EC" id="2.1.1.114" evidence="5"/>
<feature type="binding site" evidence="5">
    <location>
        <position position="242"/>
    </location>
    <ligand>
        <name>Mg(2+)</name>
        <dbReference type="ChEBI" id="CHEBI:18420"/>
    </ligand>
</feature>
<evidence type="ECO:0000313" key="7">
    <source>
        <dbReference type="Proteomes" id="UP000265515"/>
    </source>
</evidence>
<dbReference type="OMA" id="LASRWWD"/>
<dbReference type="Proteomes" id="UP000265515">
    <property type="component" value="Unassembled WGS sequence"/>
</dbReference>
<keyword evidence="5" id="KW-0460">Magnesium</keyword>
<keyword evidence="5" id="KW-0479">Metal-binding</keyword>
<dbReference type="GO" id="GO:0032259">
    <property type="term" value="P:methylation"/>
    <property type="evidence" value="ECO:0007669"/>
    <property type="project" value="UniProtKB-KW"/>
</dbReference>